<keyword evidence="4" id="KW-1185">Reference proteome</keyword>
<dbReference type="Proteomes" id="UP000544054">
    <property type="component" value="Unassembled WGS sequence"/>
</dbReference>
<dbReference type="Gene3D" id="3.40.50.720">
    <property type="entry name" value="NAD(P)-binding Rossmann-like Domain"/>
    <property type="match status" value="1"/>
</dbReference>
<dbReference type="InterPro" id="IPR008927">
    <property type="entry name" value="6-PGluconate_DH-like_C_sf"/>
</dbReference>
<accession>A0A7Y0AKK3</accession>
<evidence type="ECO:0000313" key="4">
    <source>
        <dbReference type="Proteomes" id="UP000544054"/>
    </source>
</evidence>
<proteinExistence type="predicted"/>
<reference evidence="3 4" key="1">
    <citation type="submission" date="2020-04" db="EMBL/GenBank/DDBJ databases">
        <title>Chryseobacterium sp. RP-3-3 sp. nov., isolated from Jeju soil.</title>
        <authorList>
            <person name="Dahal R.H."/>
        </authorList>
    </citation>
    <scope>NUCLEOTIDE SEQUENCE [LARGE SCALE GENOMIC DNA]</scope>
    <source>
        <strain evidence="3 4">RP-3-3</strain>
    </source>
</reference>
<dbReference type="Pfam" id="PF09130">
    <property type="entry name" value="DUF1932"/>
    <property type="match status" value="1"/>
</dbReference>
<dbReference type="InterPro" id="IPR013328">
    <property type="entry name" value="6PGD_dom2"/>
</dbReference>
<dbReference type="SUPFAM" id="SSF48179">
    <property type="entry name" value="6-phosphogluconate dehydrogenase C-terminal domain-like"/>
    <property type="match status" value="1"/>
</dbReference>
<feature type="domain" description="Phosphogluconate dehydrogenase NAD-binding putative C-terminal" evidence="2">
    <location>
        <begin position="193"/>
        <end position="262"/>
    </location>
</feature>
<gene>
    <name evidence="3" type="ORF">HHL23_04280</name>
</gene>
<dbReference type="GO" id="GO:0050661">
    <property type="term" value="F:NADP binding"/>
    <property type="evidence" value="ECO:0007669"/>
    <property type="project" value="InterPro"/>
</dbReference>
<name>A0A7Y0AKK3_9FLAO</name>
<dbReference type="InterPro" id="IPR036291">
    <property type="entry name" value="NAD(P)-bd_dom_sf"/>
</dbReference>
<organism evidence="3 4">
    <name type="scientific">Chryseobacterium antibioticum</name>
    <dbReference type="NCBI Taxonomy" id="2728847"/>
    <lineage>
        <taxon>Bacteria</taxon>
        <taxon>Pseudomonadati</taxon>
        <taxon>Bacteroidota</taxon>
        <taxon>Flavobacteriia</taxon>
        <taxon>Flavobacteriales</taxon>
        <taxon>Weeksellaceae</taxon>
        <taxon>Chryseobacterium group</taxon>
        <taxon>Chryseobacterium</taxon>
    </lineage>
</organism>
<dbReference type="InterPro" id="IPR015814">
    <property type="entry name" value="Pgluconate_DH_NAD-bd_C"/>
</dbReference>
<dbReference type="SUPFAM" id="SSF51735">
    <property type="entry name" value="NAD(P)-binding Rossmann-fold domains"/>
    <property type="match status" value="1"/>
</dbReference>
<sequence length="290" mass="31776">MKTQPVIAVLFPGDMGTQIAKALIDHNFKVITASEGRSAKTLENIQKSGITDTHYLQDTIEQADVVLSLTSPEGSFKMAERIISCLKATSNRPLYVDLNSNTPALASSIEDLFSAVDVPFVNGAVMGASKDIPDHAVLVVSGIYRHLFINLFAPVFKIKDAGEKTEAASAYKLLFSMVNKGMNALFFETMTAAAHFGILDELNESLQEFLPGTYQDLIKTTPTYPQHIVRRIDEMKGLAEMLESENLPNIIASGTAQTFERVLDSGIFENENPAGVVETLQNFKKLSNKK</sequence>
<dbReference type="EMBL" id="JABBGI010000004">
    <property type="protein sequence ID" value="NML69011.1"/>
    <property type="molecule type" value="Genomic_DNA"/>
</dbReference>
<evidence type="ECO:0000259" key="2">
    <source>
        <dbReference type="Pfam" id="PF09130"/>
    </source>
</evidence>
<protein>
    <submittedName>
        <fullName evidence="3">DUF1932 domain-containing protein</fullName>
    </submittedName>
</protein>
<feature type="domain" description="6-phosphogluconate dehydrogenase NADP-binding" evidence="1">
    <location>
        <begin position="13"/>
        <end position="132"/>
    </location>
</feature>
<dbReference type="InterPro" id="IPR006115">
    <property type="entry name" value="6PGDH_NADP-bd"/>
</dbReference>
<dbReference type="RefSeq" id="WP_169233581.1">
    <property type="nucleotide sequence ID" value="NZ_JABBGI010000004.1"/>
</dbReference>
<dbReference type="Gene3D" id="1.10.1040.10">
    <property type="entry name" value="N-(1-d-carboxylethyl)-l-norvaline Dehydrogenase, domain 2"/>
    <property type="match status" value="1"/>
</dbReference>
<comment type="caution">
    <text evidence="3">The sequence shown here is derived from an EMBL/GenBank/DDBJ whole genome shotgun (WGS) entry which is preliminary data.</text>
</comment>
<evidence type="ECO:0000313" key="3">
    <source>
        <dbReference type="EMBL" id="NML69011.1"/>
    </source>
</evidence>
<dbReference type="Pfam" id="PF03446">
    <property type="entry name" value="NAD_binding_2"/>
    <property type="match status" value="1"/>
</dbReference>
<evidence type="ECO:0000259" key="1">
    <source>
        <dbReference type="Pfam" id="PF03446"/>
    </source>
</evidence>
<dbReference type="AlphaFoldDB" id="A0A7Y0AKK3"/>